<reference evidence="1" key="1">
    <citation type="journal article" date="2021" name="Proc. Natl. Acad. Sci. U.S.A.">
        <title>Three genomes in the algal genus Volvox reveal the fate of a haploid sex-determining region after a transition to homothallism.</title>
        <authorList>
            <person name="Yamamoto K."/>
            <person name="Hamaji T."/>
            <person name="Kawai-Toyooka H."/>
            <person name="Matsuzaki R."/>
            <person name="Takahashi F."/>
            <person name="Nishimura Y."/>
            <person name="Kawachi M."/>
            <person name="Noguchi H."/>
            <person name="Minakuchi Y."/>
            <person name="Umen J.G."/>
            <person name="Toyoda A."/>
            <person name="Nozaki H."/>
        </authorList>
    </citation>
    <scope>NUCLEOTIDE SEQUENCE</scope>
    <source>
        <strain evidence="1">NIES-3786</strain>
    </source>
</reference>
<dbReference type="PANTHER" id="PTHR46087:SF11">
    <property type="entry name" value="PROTEIN SEMI-ROLLED LEAF 2"/>
    <property type="match status" value="1"/>
</dbReference>
<feature type="non-terminal residue" evidence="1">
    <location>
        <position position="858"/>
    </location>
</feature>
<dbReference type="Proteomes" id="UP000747110">
    <property type="component" value="Unassembled WGS sequence"/>
</dbReference>
<dbReference type="OrthoDB" id="19232at2759"/>
<name>A0A8J4CRC5_9CHLO</name>
<dbReference type="InterPro" id="IPR055296">
    <property type="entry name" value="SRL2-like"/>
</dbReference>
<sequence length="858" mass="92413">GTSSIQYQPGTALTALNNGFPASLRSIIAIRYRYIFLSRVLHFLTDAAMLSCLISPPASLQPRKIYNTLVPDVFPALPPDPRQDVPKAVERKMGKLAEYLQKYPARTAKVSRRLTRRMKKELKNQGYGQAKIAVYTYTYLLSKSSEEGSNFTFSYFTKELIDEPDAVIKTLLAHPEPIVKRFGAELLGSYIKSQSPVEHQLNAVEPLVVTVCELAGQAGGDQQLKVSSLGAIAEYVGLCHELKMLPTKLEEIMGAVLKNLDTSKSAGVAGGPQATSNESSLHGLAHSVLLKFKPFLQDISTVYRVMETLFWHLDQGGGWQKAEAVQNLMAIVQSSCSDQPFPLFAALIRHSSAPGLRPDERVVVTNLALQQAPVYSLSAFSMSLQELPRALTADQHSDTSQLRSTIAAAMRQLAQAVGDATQMCEAISAVLRSHTMPTKQAQACLDCALAAVLAVPDFPEPGRTFPGGNAPAQLLQQLAAIITVWGPASPDLRATACQLLGAVLTACGPGLRDEKQALGLMDMVLQMARNVSLGTPPDTAIMSRVLLTCLASRQPELLLHGVRLSKVLLKEALKYAPPANAAVAAERIASGTVERPGTGDEEADRLWAVALLMLINNLLSALASRSNCNQLLPLRFNVPVEACTSLKEEAGNLQSCSPVFEGNASAAEACLRAVQSEWPIEHWYGKVLDALCKGSVLQTHYMHNLQNIIFEPFEAHIMPGLPPTQQLAARHNVEPSSGAATGGAAHGRDAAITQLSSKFEAMARNRMASIKTERLNLQHIMDMLAEGDGDELTTAPTPAIDIAASNTAMVLASADQVVLTEGGILDMVKASEYPSQLPLGMGRLETSELLQRLEAVTG</sequence>
<dbReference type="SUPFAM" id="SSF48371">
    <property type="entry name" value="ARM repeat"/>
    <property type="match status" value="1"/>
</dbReference>
<evidence type="ECO:0000313" key="2">
    <source>
        <dbReference type="Proteomes" id="UP000747110"/>
    </source>
</evidence>
<accession>A0A8J4CRC5</accession>
<protein>
    <submittedName>
        <fullName evidence="1">Uncharacterized protein</fullName>
    </submittedName>
</protein>
<keyword evidence="2" id="KW-1185">Reference proteome</keyword>
<dbReference type="PANTHER" id="PTHR46087">
    <property type="entry name" value="PUTATIVE, EXPRESSED-RELATED"/>
    <property type="match status" value="1"/>
</dbReference>
<dbReference type="InterPro" id="IPR016024">
    <property type="entry name" value="ARM-type_fold"/>
</dbReference>
<organism evidence="1 2">
    <name type="scientific">Volvox reticuliferus</name>
    <dbReference type="NCBI Taxonomy" id="1737510"/>
    <lineage>
        <taxon>Eukaryota</taxon>
        <taxon>Viridiplantae</taxon>
        <taxon>Chlorophyta</taxon>
        <taxon>core chlorophytes</taxon>
        <taxon>Chlorophyceae</taxon>
        <taxon>CS clade</taxon>
        <taxon>Chlamydomonadales</taxon>
        <taxon>Volvocaceae</taxon>
        <taxon>Volvox</taxon>
    </lineage>
</organism>
<dbReference type="EMBL" id="BNCP01000039">
    <property type="protein sequence ID" value="GIL87470.1"/>
    <property type="molecule type" value="Genomic_DNA"/>
</dbReference>
<proteinExistence type="predicted"/>
<comment type="caution">
    <text evidence="1">The sequence shown here is derived from an EMBL/GenBank/DDBJ whole genome shotgun (WGS) entry which is preliminary data.</text>
</comment>
<dbReference type="AlphaFoldDB" id="A0A8J4CRC5"/>
<evidence type="ECO:0000313" key="1">
    <source>
        <dbReference type="EMBL" id="GIL87470.1"/>
    </source>
</evidence>
<gene>
    <name evidence="1" type="ORF">Vretifemale_15451</name>
</gene>